<name>A0ABW2EJ91_9BACI</name>
<dbReference type="Proteomes" id="UP001596410">
    <property type="component" value="Unassembled WGS sequence"/>
</dbReference>
<dbReference type="PANTHER" id="PTHR30399:SF1">
    <property type="entry name" value="UTP PYROPHOSPHATASE"/>
    <property type="match status" value="1"/>
</dbReference>
<dbReference type="InterPro" id="IPR002725">
    <property type="entry name" value="YgjP-like_metallopeptidase"/>
</dbReference>
<evidence type="ECO:0000313" key="2">
    <source>
        <dbReference type="EMBL" id="MFC7061036.1"/>
    </source>
</evidence>
<accession>A0ABW2EJ91</accession>
<dbReference type="EMBL" id="JBHSZV010000011">
    <property type="protein sequence ID" value="MFC7061036.1"/>
    <property type="molecule type" value="Genomic_DNA"/>
</dbReference>
<feature type="domain" description="YgjP-like metallopeptidase" evidence="1">
    <location>
        <begin position="22"/>
        <end position="233"/>
    </location>
</feature>
<keyword evidence="3" id="KW-1185">Reference proteome</keyword>
<dbReference type="CDD" id="cd07344">
    <property type="entry name" value="M48_yhfN_like"/>
    <property type="match status" value="1"/>
</dbReference>
<evidence type="ECO:0000313" key="3">
    <source>
        <dbReference type="Proteomes" id="UP001596410"/>
    </source>
</evidence>
<comment type="caution">
    <text evidence="2">The sequence shown here is derived from an EMBL/GenBank/DDBJ whole genome shotgun (WGS) entry which is preliminary data.</text>
</comment>
<organism evidence="2 3">
    <name type="scientific">Halobacillus seohaensis</name>
    <dbReference type="NCBI Taxonomy" id="447421"/>
    <lineage>
        <taxon>Bacteria</taxon>
        <taxon>Bacillati</taxon>
        <taxon>Bacillota</taxon>
        <taxon>Bacilli</taxon>
        <taxon>Bacillales</taxon>
        <taxon>Bacillaceae</taxon>
        <taxon>Halobacillus</taxon>
    </lineage>
</organism>
<protein>
    <submittedName>
        <fullName evidence="2">M48 family metallopeptidase</fullName>
    </submittedName>
</protein>
<sequence length="242" mass="28691">MPLLTYGNTEIDYIFHYQNRKDLKISVTLVNGVEVFAPHNLETEQMNKLIKKKSPWILTKLRELNEVQVSVQPKEFVSGEKFPYLGRHYRLKVHKEPIEKAKLQFKQGKFIASVPQNWSQEQTNHYLEGEFIQWYRIHGTSKIEERADYYQTILGVQSNSIRLRTQHKRWGTCTPGGDIYVNWRLAMAPVKVMDYVIVHELAHLLVAEHNEHFWKIVQSILPDYEQRKEWLRVHGMELHNIG</sequence>
<gene>
    <name evidence="2" type="ORF">ACFQIC_04035</name>
</gene>
<dbReference type="PANTHER" id="PTHR30399">
    <property type="entry name" value="UNCHARACTERIZED PROTEIN YGJP"/>
    <property type="match status" value="1"/>
</dbReference>
<dbReference type="InterPro" id="IPR053136">
    <property type="entry name" value="UTP_pyrophosphatase-like"/>
</dbReference>
<evidence type="ECO:0000259" key="1">
    <source>
        <dbReference type="Pfam" id="PF01863"/>
    </source>
</evidence>
<proteinExistence type="predicted"/>
<dbReference type="Gene3D" id="3.30.2010.10">
    <property type="entry name" value="Metalloproteases ('zincins'), catalytic domain"/>
    <property type="match status" value="1"/>
</dbReference>
<dbReference type="Pfam" id="PF01863">
    <property type="entry name" value="YgjP-like"/>
    <property type="match status" value="1"/>
</dbReference>
<reference evidence="3" key="1">
    <citation type="journal article" date="2019" name="Int. J. Syst. Evol. Microbiol.">
        <title>The Global Catalogue of Microorganisms (GCM) 10K type strain sequencing project: providing services to taxonomists for standard genome sequencing and annotation.</title>
        <authorList>
            <consortium name="The Broad Institute Genomics Platform"/>
            <consortium name="The Broad Institute Genome Sequencing Center for Infectious Disease"/>
            <person name="Wu L."/>
            <person name="Ma J."/>
        </authorList>
    </citation>
    <scope>NUCLEOTIDE SEQUENCE [LARGE SCALE GENOMIC DNA]</scope>
    <source>
        <strain evidence="3">CGMCC 4.1621</strain>
    </source>
</reference>